<gene>
    <name evidence="2" type="ORF">L873DRAFT_384762</name>
</gene>
<feature type="region of interest" description="Disordered" evidence="1">
    <location>
        <begin position="42"/>
        <end position="68"/>
    </location>
</feature>
<evidence type="ECO:0000313" key="2">
    <source>
        <dbReference type="EMBL" id="RPA90731.1"/>
    </source>
</evidence>
<feature type="compositionally biased region" description="Low complexity" evidence="1">
    <location>
        <begin position="689"/>
        <end position="702"/>
    </location>
</feature>
<dbReference type="Pfam" id="PF20566">
    <property type="entry name" value="Eap1"/>
    <property type="match status" value="1"/>
</dbReference>
<dbReference type="Proteomes" id="UP000276215">
    <property type="component" value="Unassembled WGS sequence"/>
</dbReference>
<dbReference type="AlphaFoldDB" id="A0A3N4J2E3"/>
<feature type="compositionally biased region" description="Low complexity" evidence="1">
    <location>
        <begin position="606"/>
        <end position="619"/>
    </location>
</feature>
<feature type="compositionally biased region" description="Polar residues" evidence="1">
    <location>
        <begin position="552"/>
        <end position="562"/>
    </location>
</feature>
<dbReference type="STRING" id="1336337.A0A3N4J2E3"/>
<feature type="compositionally biased region" description="Pro residues" evidence="1">
    <location>
        <begin position="703"/>
        <end position="720"/>
    </location>
</feature>
<feature type="compositionally biased region" description="Basic and acidic residues" evidence="1">
    <location>
        <begin position="49"/>
        <end position="64"/>
    </location>
</feature>
<reference evidence="2 3" key="1">
    <citation type="journal article" date="2018" name="Nat. Ecol. Evol.">
        <title>Pezizomycetes genomes reveal the molecular basis of ectomycorrhizal truffle lifestyle.</title>
        <authorList>
            <person name="Murat C."/>
            <person name="Payen T."/>
            <person name="Noel B."/>
            <person name="Kuo A."/>
            <person name="Morin E."/>
            <person name="Chen J."/>
            <person name="Kohler A."/>
            <person name="Krizsan K."/>
            <person name="Balestrini R."/>
            <person name="Da Silva C."/>
            <person name="Montanini B."/>
            <person name="Hainaut M."/>
            <person name="Levati E."/>
            <person name="Barry K.W."/>
            <person name="Belfiori B."/>
            <person name="Cichocki N."/>
            <person name="Clum A."/>
            <person name="Dockter R.B."/>
            <person name="Fauchery L."/>
            <person name="Guy J."/>
            <person name="Iotti M."/>
            <person name="Le Tacon F."/>
            <person name="Lindquist E.A."/>
            <person name="Lipzen A."/>
            <person name="Malagnac F."/>
            <person name="Mello A."/>
            <person name="Molinier V."/>
            <person name="Miyauchi S."/>
            <person name="Poulain J."/>
            <person name="Riccioni C."/>
            <person name="Rubini A."/>
            <person name="Sitrit Y."/>
            <person name="Splivallo R."/>
            <person name="Traeger S."/>
            <person name="Wang M."/>
            <person name="Zifcakova L."/>
            <person name="Wipf D."/>
            <person name="Zambonelli A."/>
            <person name="Paolocci F."/>
            <person name="Nowrousian M."/>
            <person name="Ottonello S."/>
            <person name="Baldrian P."/>
            <person name="Spatafora J.W."/>
            <person name="Henrissat B."/>
            <person name="Nagy L.G."/>
            <person name="Aury J.M."/>
            <person name="Wincker P."/>
            <person name="Grigoriev I.V."/>
            <person name="Bonfante P."/>
            <person name="Martin F.M."/>
        </authorList>
    </citation>
    <scope>NUCLEOTIDE SEQUENCE [LARGE SCALE GENOMIC DNA]</scope>
    <source>
        <strain evidence="2 3">120613-1</strain>
    </source>
</reference>
<organism evidence="2 3">
    <name type="scientific">Choiromyces venosus 120613-1</name>
    <dbReference type="NCBI Taxonomy" id="1336337"/>
    <lineage>
        <taxon>Eukaryota</taxon>
        <taxon>Fungi</taxon>
        <taxon>Dikarya</taxon>
        <taxon>Ascomycota</taxon>
        <taxon>Pezizomycotina</taxon>
        <taxon>Pezizomycetes</taxon>
        <taxon>Pezizales</taxon>
        <taxon>Tuberaceae</taxon>
        <taxon>Choiromyces</taxon>
    </lineage>
</organism>
<sequence length="774" mass="86063">MESPVLRRYEIEELLFLRDSPLVHKPAGLPPIEEWMGTIPTIRPQTTRSRTDGDSLSTNHEDSAKIGMTPARRPSLFESRHISRPSLADDIILGPPKMMFASSSTRTPSGRFDYDSQATSLTSPVLDEDRESPRFERFRMGGGIRLGKEMDKDRPERNSLRGDHTKRGFGRDDAEGWINVASRQPRKSFGAEDGDRFRGAGDRGKRETPWDKDRPPKYDNFGREREHRPRGRRDEASWLLEDRGTDRAGDRDHYRDRDHHRYNNSNSRNEKDPEWMDSSPGNEDKSGDNKTVHSMEEFQRWKERMKASNAPEEKKIRVEAPVELVEQEKSPKELKGGQQSPNETENTHFAIEEPVTAPAVVENGVDRFFGLWGTPSASKSPEQDILGNTRPETKTAVKSRFTSFFTPQEPVSPNIPEPPIAAKIPTPANESSSEDKEGFQRILKILSGANLGSSDPVSVPSSGMSRPPQPSVSPLASMASSHPPPSHSQQGPVTSPPPHRDANADFLMRLMHQSHQSQQNKTQGPPPPPPLHTPYGGPSQMPPPPPISTSPHNFQRAKSNPLSPAFDDPAITAFRQRANQESTSPILPRGPPLMEQHGLPGGWNHQQQQQQLPQQQQQQQPPPPQNHRQVAPPPGFARPQQQQHHQGPPPPQPFLGPPPGVNGPPPMPFTLGPPPLNMPPNFGPPPPFFGMNNMNGMNGLNGHPPPPPPPQMNGPPPPGYHIPFHHPHAEPHGPPMGMHGPPFGFPHDGLKHPQHPHGPGNPRFPNEPLHRQLR</sequence>
<feature type="region of interest" description="Disordered" evidence="1">
    <location>
        <begin position="138"/>
        <end position="345"/>
    </location>
</feature>
<protein>
    <submittedName>
        <fullName evidence="2">Uncharacterized protein</fullName>
    </submittedName>
</protein>
<feature type="compositionally biased region" description="Low complexity" evidence="1">
    <location>
        <begin position="735"/>
        <end position="747"/>
    </location>
</feature>
<accession>A0A3N4J2E3</accession>
<name>A0A3N4J2E3_9PEZI</name>
<feature type="compositionally biased region" description="Basic and acidic residues" evidence="1">
    <location>
        <begin position="282"/>
        <end position="335"/>
    </location>
</feature>
<dbReference type="OrthoDB" id="2504266at2759"/>
<feature type="compositionally biased region" description="Polar residues" evidence="1">
    <location>
        <begin position="400"/>
        <end position="411"/>
    </location>
</feature>
<keyword evidence="3" id="KW-1185">Reference proteome</keyword>
<feature type="compositionally biased region" description="Basic and acidic residues" evidence="1">
    <location>
        <begin position="189"/>
        <end position="261"/>
    </location>
</feature>
<feature type="compositionally biased region" description="Polar residues" evidence="1">
    <location>
        <begin position="513"/>
        <end position="523"/>
    </location>
</feature>
<feature type="compositionally biased region" description="Low complexity" evidence="1">
    <location>
        <begin position="452"/>
        <end position="465"/>
    </location>
</feature>
<feature type="compositionally biased region" description="Pro residues" evidence="1">
    <location>
        <begin position="620"/>
        <end position="636"/>
    </location>
</feature>
<feature type="compositionally biased region" description="Pro residues" evidence="1">
    <location>
        <begin position="647"/>
        <end position="688"/>
    </location>
</feature>
<feature type="region of interest" description="Disordered" evidence="1">
    <location>
        <begin position="374"/>
        <end position="774"/>
    </location>
</feature>
<feature type="compositionally biased region" description="Basic and acidic residues" evidence="1">
    <location>
        <begin position="146"/>
        <end position="174"/>
    </location>
</feature>
<proteinExistence type="predicted"/>
<dbReference type="EMBL" id="ML120515">
    <property type="protein sequence ID" value="RPA90731.1"/>
    <property type="molecule type" value="Genomic_DNA"/>
</dbReference>
<dbReference type="InterPro" id="IPR046784">
    <property type="entry name" value="Eap1"/>
</dbReference>
<evidence type="ECO:0000313" key="3">
    <source>
        <dbReference type="Proteomes" id="UP000276215"/>
    </source>
</evidence>
<evidence type="ECO:0000256" key="1">
    <source>
        <dbReference type="SAM" id="MobiDB-lite"/>
    </source>
</evidence>